<feature type="domain" description="ABC transmembrane type-1" evidence="9">
    <location>
        <begin position="20"/>
        <end position="211"/>
    </location>
</feature>
<dbReference type="AlphaFoldDB" id="A0A0B3VLD0"/>
<evidence type="ECO:0000313" key="10">
    <source>
        <dbReference type="EMBL" id="KHS57586.1"/>
    </source>
</evidence>
<feature type="transmembrane region" description="Helical" evidence="8">
    <location>
        <begin position="189"/>
        <end position="210"/>
    </location>
</feature>
<dbReference type="PROSITE" id="PS50928">
    <property type="entry name" value="ABC_TM1"/>
    <property type="match status" value="1"/>
</dbReference>
<evidence type="ECO:0000256" key="3">
    <source>
        <dbReference type="ARBA" id="ARBA00022475"/>
    </source>
</evidence>
<keyword evidence="4 8" id="KW-0812">Transmembrane</keyword>
<proteinExistence type="inferred from homology"/>
<dbReference type="RefSeq" id="WP_039679205.1">
    <property type="nucleotide sequence ID" value="NZ_JAWGXO010000023.1"/>
</dbReference>
<feature type="transmembrane region" description="Helical" evidence="8">
    <location>
        <begin position="26"/>
        <end position="45"/>
    </location>
</feature>
<dbReference type="OrthoDB" id="9787841at2"/>
<evidence type="ECO:0000256" key="8">
    <source>
        <dbReference type="RuleBase" id="RU363032"/>
    </source>
</evidence>
<keyword evidence="3" id="KW-1003">Cell membrane</keyword>
<dbReference type="Proteomes" id="UP000031189">
    <property type="component" value="Unassembled WGS sequence"/>
</dbReference>
<dbReference type="InterPro" id="IPR010065">
    <property type="entry name" value="AA_ABC_transptr_permease_3TM"/>
</dbReference>
<feature type="transmembrane region" description="Helical" evidence="8">
    <location>
        <begin position="57"/>
        <end position="79"/>
    </location>
</feature>
<organism evidence="10 11">
    <name type="scientific">Terrisporobacter othiniensis</name>
    <dbReference type="NCBI Taxonomy" id="1577792"/>
    <lineage>
        <taxon>Bacteria</taxon>
        <taxon>Bacillati</taxon>
        <taxon>Bacillota</taxon>
        <taxon>Clostridia</taxon>
        <taxon>Peptostreptococcales</taxon>
        <taxon>Peptostreptococcaceae</taxon>
        <taxon>Terrisporobacter</taxon>
    </lineage>
</organism>
<keyword evidence="5" id="KW-0029">Amino-acid transport</keyword>
<evidence type="ECO:0000313" key="11">
    <source>
        <dbReference type="Proteomes" id="UP000031189"/>
    </source>
</evidence>
<dbReference type="InterPro" id="IPR000515">
    <property type="entry name" value="MetI-like"/>
</dbReference>
<dbReference type="PANTHER" id="PTHR30614">
    <property type="entry name" value="MEMBRANE COMPONENT OF AMINO ACID ABC TRANSPORTER"/>
    <property type="match status" value="1"/>
</dbReference>
<dbReference type="NCBIfam" id="TIGR01726">
    <property type="entry name" value="HEQRo_perm_3TM"/>
    <property type="match status" value="1"/>
</dbReference>
<dbReference type="PANTHER" id="PTHR30614:SF0">
    <property type="entry name" value="L-CYSTINE TRANSPORT SYSTEM PERMEASE PROTEIN TCYL"/>
    <property type="match status" value="1"/>
</dbReference>
<reference evidence="10 11" key="1">
    <citation type="submission" date="2014-12" db="EMBL/GenBank/DDBJ databases">
        <title>Draft genome sequence of Terrisporobacter sp. 08-306576, isolated from the blood culture of a bacteremia patient.</title>
        <authorList>
            <person name="Lund L.C."/>
            <person name="Sydenham T.V."/>
            <person name="Hogh S.V."/>
            <person name="Skov M.N."/>
            <person name="Kemp M."/>
            <person name="Justesen U.S."/>
        </authorList>
    </citation>
    <scope>NUCLEOTIDE SEQUENCE [LARGE SCALE GENOMIC DNA]</scope>
    <source>
        <strain evidence="10 11">08-306576</strain>
    </source>
</reference>
<evidence type="ECO:0000256" key="4">
    <source>
        <dbReference type="ARBA" id="ARBA00022692"/>
    </source>
</evidence>
<comment type="subcellular location">
    <subcellularLocation>
        <location evidence="1 8">Cell membrane</location>
        <topology evidence="1 8">Multi-pass membrane protein</topology>
    </subcellularLocation>
</comment>
<dbReference type="STRING" id="1577792.QX51_07070"/>
<dbReference type="GO" id="GO:0015184">
    <property type="term" value="F:L-cystine transmembrane transporter activity"/>
    <property type="evidence" value="ECO:0007669"/>
    <property type="project" value="TreeGrafter"/>
</dbReference>
<dbReference type="Pfam" id="PF00528">
    <property type="entry name" value="BPD_transp_1"/>
    <property type="match status" value="1"/>
</dbReference>
<protein>
    <submittedName>
        <fullName evidence="10">ABC transporter permease</fullName>
    </submittedName>
</protein>
<keyword evidence="7 8" id="KW-0472">Membrane</keyword>
<keyword evidence="6 8" id="KW-1133">Transmembrane helix</keyword>
<evidence type="ECO:0000256" key="6">
    <source>
        <dbReference type="ARBA" id="ARBA00022989"/>
    </source>
</evidence>
<dbReference type="SUPFAM" id="SSF161098">
    <property type="entry name" value="MetI-like"/>
    <property type="match status" value="1"/>
</dbReference>
<evidence type="ECO:0000259" key="9">
    <source>
        <dbReference type="PROSITE" id="PS50928"/>
    </source>
</evidence>
<dbReference type="InterPro" id="IPR043429">
    <property type="entry name" value="ArtM/GltK/GlnP/TcyL/YhdX-like"/>
</dbReference>
<accession>A0A0B3VLD0</accession>
<gene>
    <name evidence="10" type="ORF">QX51_07070</name>
</gene>
<name>A0A0B3VLD0_9FIRM</name>
<keyword evidence="2 8" id="KW-0813">Transport</keyword>
<comment type="caution">
    <text evidence="10">The sequence shown here is derived from an EMBL/GenBank/DDBJ whole genome shotgun (WGS) entry which is preliminary data.</text>
</comment>
<evidence type="ECO:0000256" key="7">
    <source>
        <dbReference type="ARBA" id="ARBA00023136"/>
    </source>
</evidence>
<dbReference type="Gene3D" id="1.10.3720.10">
    <property type="entry name" value="MetI-like"/>
    <property type="match status" value="1"/>
</dbReference>
<sequence length="222" mass="24514">MQIFDFEFIVNLIPIMIKYLGVTFKMSLLALVLGIVVAMIIAFIVDADIPVLKRLSKIYISFFRGTPLVAQLFFIYFGLIKIIPALKELSAFNAAVIVLGLNSSAYFAESLRGAISSVDKGQAEACYAFGMTYIQAMVRVILPQAIRVAIPAMTNTFADIIKGSSLAFTIGVTEIMATAQSEAAATYKYLEAFTCVVIIYWIINLLVVYVQNKLEKKLSEAY</sequence>
<keyword evidence="11" id="KW-1185">Reference proteome</keyword>
<dbReference type="EMBL" id="JWHR01000068">
    <property type="protein sequence ID" value="KHS57586.1"/>
    <property type="molecule type" value="Genomic_DNA"/>
</dbReference>
<dbReference type="InterPro" id="IPR035906">
    <property type="entry name" value="MetI-like_sf"/>
</dbReference>
<dbReference type="GO" id="GO:0043190">
    <property type="term" value="C:ATP-binding cassette (ABC) transporter complex"/>
    <property type="evidence" value="ECO:0007669"/>
    <property type="project" value="InterPro"/>
</dbReference>
<evidence type="ECO:0000256" key="1">
    <source>
        <dbReference type="ARBA" id="ARBA00004651"/>
    </source>
</evidence>
<evidence type="ECO:0000256" key="5">
    <source>
        <dbReference type="ARBA" id="ARBA00022970"/>
    </source>
</evidence>
<dbReference type="CDD" id="cd06261">
    <property type="entry name" value="TM_PBP2"/>
    <property type="match status" value="1"/>
</dbReference>
<comment type="similarity">
    <text evidence="8">Belongs to the binding-protein-dependent transport system permease family.</text>
</comment>
<evidence type="ECO:0000256" key="2">
    <source>
        <dbReference type="ARBA" id="ARBA00022448"/>
    </source>
</evidence>